<evidence type="ECO:0000256" key="1">
    <source>
        <dbReference type="SAM" id="MobiDB-lite"/>
    </source>
</evidence>
<proteinExistence type="predicted"/>
<sequence length="84" mass="8894">MLAPPVDKRGIVADLDHFGVTYPFQSVGIAGEDHTPRGTSSITAPRPGGRFKRQKADGGMAARKEKEERNGAEEEGGGRSFAPA</sequence>
<name>A0A4Z2FGR5_9TELE</name>
<gene>
    <name evidence="2" type="ORF">EYF80_049880</name>
</gene>
<evidence type="ECO:0000313" key="3">
    <source>
        <dbReference type="Proteomes" id="UP000314294"/>
    </source>
</evidence>
<comment type="caution">
    <text evidence="2">The sequence shown here is derived from an EMBL/GenBank/DDBJ whole genome shotgun (WGS) entry which is preliminary data.</text>
</comment>
<accession>A0A4Z2FGR5</accession>
<feature type="region of interest" description="Disordered" evidence="1">
    <location>
        <begin position="28"/>
        <end position="84"/>
    </location>
</feature>
<dbReference type="Proteomes" id="UP000314294">
    <property type="component" value="Unassembled WGS sequence"/>
</dbReference>
<protein>
    <submittedName>
        <fullName evidence="2">Uncharacterized protein</fullName>
    </submittedName>
</protein>
<evidence type="ECO:0000313" key="2">
    <source>
        <dbReference type="EMBL" id="TNN39944.1"/>
    </source>
</evidence>
<reference evidence="2 3" key="1">
    <citation type="submission" date="2019-03" db="EMBL/GenBank/DDBJ databases">
        <title>First draft genome of Liparis tanakae, snailfish: a comprehensive survey of snailfish specific genes.</title>
        <authorList>
            <person name="Kim W."/>
            <person name="Song I."/>
            <person name="Jeong J.-H."/>
            <person name="Kim D."/>
            <person name="Kim S."/>
            <person name="Ryu S."/>
            <person name="Song J.Y."/>
            <person name="Lee S.K."/>
        </authorList>
    </citation>
    <scope>NUCLEOTIDE SEQUENCE [LARGE SCALE GENOMIC DNA]</scope>
    <source>
        <tissue evidence="2">Muscle</tissue>
    </source>
</reference>
<dbReference type="AlphaFoldDB" id="A0A4Z2FGR5"/>
<feature type="compositionally biased region" description="Basic and acidic residues" evidence="1">
    <location>
        <begin position="62"/>
        <end position="72"/>
    </location>
</feature>
<keyword evidence="3" id="KW-1185">Reference proteome</keyword>
<organism evidence="2 3">
    <name type="scientific">Liparis tanakae</name>
    <name type="common">Tanaka's snailfish</name>
    <dbReference type="NCBI Taxonomy" id="230148"/>
    <lineage>
        <taxon>Eukaryota</taxon>
        <taxon>Metazoa</taxon>
        <taxon>Chordata</taxon>
        <taxon>Craniata</taxon>
        <taxon>Vertebrata</taxon>
        <taxon>Euteleostomi</taxon>
        <taxon>Actinopterygii</taxon>
        <taxon>Neopterygii</taxon>
        <taxon>Teleostei</taxon>
        <taxon>Neoteleostei</taxon>
        <taxon>Acanthomorphata</taxon>
        <taxon>Eupercaria</taxon>
        <taxon>Perciformes</taxon>
        <taxon>Cottioidei</taxon>
        <taxon>Cottales</taxon>
        <taxon>Liparidae</taxon>
        <taxon>Liparis</taxon>
    </lineage>
</organism>
<dbReference type="EMBL" id="SRLO01001232">
    <property type="protein sequence ID" value="TNN39944.1"/>
    <property type="molecule type" value="Genomic_DNA"/>
</dbReference>